<reference evidence="1" key="2">
    <citation type="journal article" date="2021" name="PeerJ">
        <title>Extensive microbial diversity within the chicken gut microbiome revealed by metagenomics and culture.</title>
        <authorList>
            <person name="Gilroy R."/>
            <person name="Ravi A."/>
            <person name="Getino M."/>
            <person name="Pursley I."/>
            <person name="Horton D.L."/>
            <person name="Alikhan N.F."/>
            <person name="Baker D."/>
            <person name="Gharbi K."/>
            <person name="Hall N."/>
            <person name="Watson M."/>
            <person name="Adriaenssens E.M."/>
            <person name="Foster-Nyarko E."/>
            <person name="Jarju S."/>
            <person name="Secka A."/>
            <person name="Antonio M."/>
            <person name="Oren A."/>
            <person name="Chaudhuri R.R."/>
            <person name="La Ragione R."/>
            <person name="Hildebrand F."/>
            <person name="Pallen M.J."/>
        </authorList>
    </citation>
    <scope>NUCLEOTIDE SEQUENCE</scope>
    <source>
        <strain evidence="1">ChiW3-316</strain>
    </source>
</reference>
<evidence type="ECO:0000313" key="1">
    <source>
        <dbReference type="EMBL" id="HIU52986.1"/>
    </source>
</evidence>
<organism evidence="1 2">
    <name type="scientific">Candidatus Scatocola faecipullorum</name>
    <dbReference type="NCBI Taxonomy" id="2840917"/>
    <lineage>
        <taxon>Bacteria</taxon>
        <taxon>Pseudomonadati</taxon>
        <taxon>Pseudomonadota</taxon>
        <taxon>Alphaproteobacteria</taxon>
        <taxon>Rhodospirillales</taxon>
        <taxon>Rhodospirillaceae</taxon>
        <taxon>Rhodospirillaceae incertae sedis</taxon>
        <taxon>Candidatus Scatocola</taxon>
    </lineage>
</organism>
<comment type="caution">
    <text evidence="1">The sequence shown here is derived from an EMBL/GenBank/DDBJ whole genome shotgun (WGS) entry which is preliminary data.</text>
</comment>
<dbReference type="EMBL" id="DVNC01000021">
    <property type="protein sequence ID" value="HIU52986.1"/>
    <property type="molecule type" value="Genomic_DNA"/>
</dbReference>
<reference evidence="1" key="1">
    <citation type="submission" date="2020-10" db="EMBL/GenBank/DDBJ databases">
        <authorList>
            <person name="Gilroy R."/>
        </authorList>
    </citation>
    <scope>NUCLEOTIDE SEQUENCE</scope>
    <source>
        <strain evidence="1">ChiW3-316</strain>
    </source>
</reference>
<gene>
    <name evidence="1" type="ORF">IAD20_02775</name>
</gene>
<dbReference type="Proteomes" id="UP000824107">
    <property type="component" value="Unassembled WGS sequence"/>
</dbReference>
<name>A0A9D1SAJ5_9PROT</name>
<proteinExistence type="predicted"/>
<sequence length="334" mass="38843">MDVLKDFELRQVGSRLVLRQICPPDFEMRTIIAADKIVEQKEDFFVLGYNEKFFCLCRYDKQNRCLCSKIGCDDYVRLGKKILFLQNMMWQLWDEDFQLHFLGESVDQKKTVFVRKLFEGKTWNGLYLLSYFEGNRLCQVRCSDYQKTEGKSIPCLQADIAKLKIEGVWCFLNIFSRGKWCHCPGMKAPEYGVERKVVLSEKPMASWADYHHFVETFQSSKSGFGWIADFEEKFANALWEGKDPFFDVVLLPLFGSCGESFGVKVIARTRRIFEGETQGIYQVLAKDVFYKQDADEVEMGQFDGKDCLYVRYGNKVHKVVCQPTVIGAKLQLIE</sequence>
<accession>A0A9D1SAJ5</accession>
<dbReference type="AlphaFoldDB" id="A0A9D1SAJ5"/>
<protein>
    <submittedName>
        <fullName evidence="1">Uncharacterized protein</fullName>
    </submittedName>
</protein>
<evidence type="ECO:0000313" key="2">
    <source>
        <dbReference type="Proteomes" id="UP000824107"/>
    </source>
</evidence>